<dbReference type="PANTHER" id="PTHR11771">
    <property type="entry name" value="LIPOXYGENASE"/>
    <property type="match status" value="1"/>
</dbReference>
<dbReference type="SUPFAM" id="SSF48484">
    <property type="entry name" value="Lipoxigenase"/>
    <property type="match status" value="1"/>
</dbReference>
<dbReference type="Pfam" id="PF00305">
    <property type="entry name" value="Lipoxygenase"/>
    <property type="match status" value="1"/>
</dbReference>
<dbReference type="Gene3D" id="1.20.245.10">
    <property type="entry name" value="Lipoxygenase-1, Domain 5"/>
    <property type="match status" value="1"/>
</dbReference>
<evidence type="ECO:0000259" key="3">
    <source>
        <dbReference type="PROSITE" id="PS51393"/>
    </source>
</evidence>
<dbReference type="Proteomes" id="UP000199515">
    <property type="component" value="Unassembled WGS sequence"/>
</dbReference>
<proteinExistence type="predicted"/>
<dbReference type="GO" id="GO:0034440">
    <property type="term" value="P:lipid oxidation"/>
    <property type="evidence" value="ECO:0007669"/>
    <property type="project" value="InterPro"/>
</dbReference>
<evidence type="ECO:0000313" key="4">
    <source>
        <dbReference type="EMBL" id="SDY80695.1"/>
    </source>
</evidence>
<evidence type="ECO:0000313" key="5">
    <source>
        <dbReference type="Proteomes" id="UP000199515"/>
    </source>
</evidence>
<dbReference type="InterPro" id="IPR013819">
    <property type="entry name" value="LipOase_C"/>
</dbReference>
<feature type="domain" description="Lipoxygenase" evidence="3">
    <location>
        <begin position="46"/>
        <end position="582"/>
    </location>
</feature>
<reference evidence="4 5" key="1">
    <citation type="submission" date="2016-10" db="EMBL/GenBank/DDBJ databases">
        <authorList>
            <person name="de Groot N.N."/>
        </authorList>
    </citation>
    <scope>NUCLEOTIDE SEQUENCE [LARGE SCALE GENOMIC DNA]</scope>
    <source>
        <strain evidence="4 5">CPCC 202699</strain>
    </source>
</reference>
<evidence type="ECO:0000256" key="1">
    <source>
        <dbReference type="ARBA" id="ARBA00022723"/>
    </source>
</evidence>
<dbReference type="STRING" id="589385.SAMN05421504_10722"/>
<gene>
    <name evidence="4" type="ORF">SAMN05421504_10722</name>
</gene>
<dbReference type="AlphaFoldDB" id="A0A1H3MWV1"/>
<dbReference type="InterPro" id="IPR000907">
    <property type="entry name" value="LipOase"/>
</dbReference>
<dbReference type="OrthoDB" id="5912511at2"/>
<keyword evidence="2" id="KW-0560">Oxidoreductase</keyword>
<keyword evidence="5" id="KW-1185">Reference proteome</keyword>
<dbReference type="PROSITE" id="PS51393">
    <property type="entry name" value="LIPOXYGENASE_3"/>
    <property type="match status" value="1"/>
</dbReference>
<dbReference type="RefSeq" id="WP_091294337.1">
    <property type="nucleotide sequence ID" value="NZ_FNON01000007.1"/>
</dbReference>
<dbReference type="InterPro" id="IPR036226">
    <property type="entry name" value="LipOase_C_sf"/>
</dbReference>
<evidence type="ECO:0000256" key="2">
    <source>
        <dbReference type="ARBA" id="ARBA00023002"/>
    </source>
</evidence>
<sequence>MTEYLISQHDGRADRAEQLAAVRAGYTYNLEFGFPVAAGMREEDAPERPWQLKALETQEKVRLNLRVLKRRGQWNFVNDLQPLAPLRLAEMVKQDDIAGLVDYFMPVPGGTKRLDPAKTLKEFQDVFALLKPPEAVGWFESDEYFAENFVAGPDPTRLVRLDEVPGKFPLTSDHLAAVPELAGEDLAAAIAAKRVYWVDYQAMSALDNGRHPQAPKYMYAPMVAFAVPRAGGALRPFAIQCGQDPAGRDIYTPLDGYSWKLAKNCVLAAHNTYHEVLTHLGFTHLVSEAVLLAAVRNLAANHPVSILLKRHFEGTMSINKLAVELLIQPGKAVEYLIGSDLKSTYPWLAKHRLEFSFRGNYLPNKLARSGVDSLATLPHHPYRDDGLLVWNAIQRWVGEFVAGYYKSDAEVLADHELQGWAAEAASPTGGHITDFGATPGQIADRQDLVEILTMVIWIAGPQHAVVNFAQKDHMSFLPANPLAGYAEEPRGRDHTEADWLAHLPPLDVAVQQFCVMTFLGSVHHTLLGDYEDDFRRTPIAVAQRGFLSDLAAAEDEIAQRNRRRAHSYEYLKPSQIPNSTNI</sequence>
<dbReference type="EMBL" id="FNON01000007">
    <property type="protein sequence ID" value="SDY80695.1"/>
    <property type="molecule type" value="Genomic_DNA"/>
</dbReference>
<organism evidence="4 5">
    <name type="scientific">Amycolatopsis xylanica</name>
    <dbReference type="NCBI Taxonomy" id="589385"/>
    <lineage>
        <taxon>Bacteria</taxon>
        <taxon>Bacillati</taxon>
        <taxon>Actinomycetota</taxon>
        <taxon>Actinomycetes</taxon>
        <taxon>Pseudonocardiales</taxon>
        <taxon>Pseudonocardiaceae</taxon>
        <taxon>Amycolatopsis</taxon>
    </lineage>
</organism>
<protein>
    <submittedName>
        <fullName evidence="4">Arachidonate 15-lipoxygenase</fullName>
    </submittedName>
</protein>
<name>A0A1H3MWV1_9PSEU</name>
<dbReference type="Gene3D" id="3.10.450.60">
    <property type="match status" value="1"/>
</dbReference>
<accession>A0A1H3MWV1</accession>
<keyword evidence="1" id="KW-0479">Metal-binding</keyword>
<dbReference type="GO" id="GO:0046872">
    <property type="term" value="F:metal ion binding"/>
    <property type="evidence" value="ECO:0007669"/>
    <property type="project" value="UniProtKB-KW"/>
</dbReference>
<dbReference type="GO" id="GO:0016702">
    <property type="term" value="F:oxidoreductase activity, acting on single donors with incorporation of molecular oxygen, incorporation of two atoms of oxygen"/>
    <property type="evidence" value="ECO:0007669"/>
    <property type="project" value="InterPro"/>
</dbReference>